<feature type="region of interest" description="Disordered" evidence="1">
    <location>
        <begin position="1"/>
        <end position="23"/>
    </location>
</feature>
<dbReference type="GO" id="GO:0048367">
    <property type="term" value="P:shoot system development"/>
    <property type="evidence" value="ECO:0007669"/>
    <property type="project" value="InterPro"/>
</dbReference>
<evidence type="ECO:0000256" key="1">
    <source>
        <dbReference type="SAM" id="MobiDB-lite"/>
    </source>
</evidence>
<feature type="region of interest" description="Disordered" evidence="1">
    <location>
        <begin position="498"/>
        <end position="521"/>
    </location>
</feature>
<dbReference type="GO" id="GO:0045892">
    <property type="term" value="P:negative regulation of DNA-templated transcription"/>
    <property type="evidence" value="ECO:0007669"/>
    <property type="project" value="InterPro"/>
</dbReference>
<feature type="compositionally biased region" description="Polar residues" evidence="1">
    <location>
        <begin position="287"/>
        <end position="306"/>
    </location>
</feature>
<dbReference type="PANTHER" id="PTHR35504:SF1">
    <property type="entry name" value="PROTEIN EMBRYONIC FLOWER 1"/>
    <property type="match status" value="1"/>
</dbReference>
<keyword evidence="3" id="KW-1185">Reference proteome</keyword>
<feature type="region of interest" description="Disordered" evidence="1">
    <location>
        <begin position="217"/>
        <end position="273"/>
    </location>
</feature>
<proteinExistence type="predicted"/>
<dbReference type="AlphaFoldDB" id="A0A484M743"/>
<evidence type="ECO:0000313" key="3">
    <source>
        <dbReference type="Proteomes" id="UP000595140"/>
    </source>
</evidence>
<feature type="region of interest" description="Disordered" evidence="1">
    <location>
        <begin position="727"/>
        <end position="746"/>
    </location>
</feature>
<reference evidence="2 3" key="1">
    <citation type="submission" date="2018-04" db="EMBL/GenBank/DDBJ databases">
        <authorList>
            <person name="Vogel A."/>
        </authorList>
    </citation>
    <scope>NUCLEOTIDE SEQUENCE [LARGE SCALE GENOMIC DNA]</scope>
</reference>
<dbReference type="Proteomes" id="UP000595140">
    <property type="component" value="Unassembled WGS sequence"/>
</dbReference>
<sequence>MGNHQISESCNNTVSRPSGSSSSPLVKIDSIVIDLSHIAMQKLEEGKCHHTFSIRGYVAGMREKDKKACLPFATSCDDDSTVSEVQLPPLVVPKFRWWRCENCVKDLVTDENARKDLGGGQTSLRGRKRSPFKCKPGRASSDAEKPASDVAARAQTLDKGDEPKAASCSNASLSQHAKEVNFESGVVNAHVDEVEPERVRNKEMSSGEGLKIICSNQDLGQEAHKKNHSDDDRDRGVSLPRESPLTTNTREEAVGNSLGEQGIEGSSESDGETGKARFRLLTDLLSGQTNPENTTSTNSAQASLGQNPVAYSDAGTADLEKGHRKRKIPQEPEGKVSEVGSRVNIVKKAAIDIPDSQPNPARQTKRRTEKEPGVVKKRNKLIHVDGGCSSIVPWPTTPVGSGDLKKNEGTLVEQNLKALQPPTESKKSFSAINNSRFSETGYLPTWMGESSVKRKNAEPWLHSPVGNYEIPRAVSGKVGLDLSLDSFRDPKARSMEIEFDQNGNLKKGDKTSDHKRKKGTLIREENDTLKADWPSLKGGLLCDLNAQTTIPFNGKQKNPAAVDERSLPLHKKTDYSFQKNEVKEFRRSTDAGNKHKKGQRRDEKSSEQGPPDDIPMEIVELMAQNQYERGLSEKPVQATNGYGCANGYSSPDVYGNSFTAWKSPPLNYFHRDHASKTVEENRLKLSGALPLNQAKKVPNGGSRNGFQLGEGVNPMWLGPTTNPPFGFPNSSPSQSRSKEMGAPVHKGKTISDIKANEVRKQSESHLFFSKPQDYERAHYGTYNKNLGRPLLESYPNEAIPALQLLSLMDRNVSSSNRAFNLEKPFAPCDYHPSLNREMTHNFLDRSLFSSHQHPKLSSDLRPGVSNPGEGSLQSLPLAHHFTDQLCFKSQEQEKSRSSYASSLLGVSKYQSPASLSSSRDMVHGSFPVREMPRGQLTLPPPITSFPFQGHMLETRHKYFDFGRGNVHGTVWPSKSMPESNICSLNQNPADFSIPEAGNVYTISWKDLKFGNRGFMRAGNVIRKRRPKITRGRMVKEAPQYVNL</sequence>
<name>A0A484M743_9ASTE</name>
<feature type="compositionally biased region" description="Polar residues" evidence="1">
    <location>
        <begin position="1"/>
        <end position="14"/>
    </location>
</feature>
<dbReference type="PANTHER" id="PTHR35504">
    <property type="entry name" value="PROTEIN EMBRYONIC FLOWER 1"/>
    <property type="match status" value="1"/>
</dbReference>
<feature type="compositionally biased region" description="Basic residues" evidence="1">
    <location>
        <begin position="125"/>
        <end position="136"/>
    </location>
</feature>
<evidence type="ECO:0008006" key="4">
    <source>
        <dbReference type="Google" id="ProtNLM"/>
    </source>
</evidence>
<feature type="region of interest" description="Disordered" evidence="1">
    <location>
        <begin position="550"/>
        <end position="614"/>
    </location>
</feature>
<feature type="region of interest" description="Disordered" evidence="1">
    <location>
        <begin position="853"/>
        <end position="872"/>
    </location>
</feature>
<accession>A0A484M743</accession>
<gene>
    <name evidence="2" type="ORF">CCAM_LOCUS26438</name>
</gene>
<dbReference type="GO" id="GO:0009910">
    <property type="term" value="P:negative regulation of flower development"/>
    <property type="evidence" value="ECO:0007669"/>
    <property type="project" value="InterPro"/>
</dbReference>
<feature type="region of interest" description="Disordered" evidence="1">
    <location>
        <begin position="287"/>
        <end position="374"/>
    </location>
</feature>
<evidence type="ECO:0000313" key="2">
    <source>
        <dbReference type="EMBL" id="VFQ84662.1"/>
    </source>
</evidence>
<feature type="region of interest" description="Disordered" evidence="1">
    <location>
        <begin position="114"/>
        <end position="172"/>
    </location>
</feature>
<dbReference type="EMBL" id="OOIL02002808">
    <property type="protein sequence ID" value="VFQ84662.1"/>
    <property type="molecule type" value="Genomic_DNA"/>
</dbReference>
<organism evidence="2 3">
    <name type="scientific">Cuscuta campestris</name>
    <dbReference type="NCBI Taxonomy" id="132261"/>
    <lineage>
        <taxon>Eukaryota</taxon>
        <taxon>Viridiplantae</taxon>
        <taxon>Streptophyta</taxon>
        <taxon>Embryophyta</taxon>
        <taxon>Tracheophyta</taxon>
        <taxon>Spermatophyta</taxon>
        <taxon>Magnoliopsida</taxon>
        <taxon>eudicotyledons</taxon>
        <taxon>Gunneridae</taxon>
        <taxon>Pentapetalae</taxon>
        <taxon>asterids</taxon>
        <taxon>lamiids</taxon>
        <taxon>Solanales</taxon>
        <taxon>Convolvulaceae</taxon>
        <taxon>Cuscuteae</taxon>
        <taxon>Cuscuta</taxon>
        <taxon>Cuscuta subgen. Grammica</taxon>
        <taxon>Cuscuta sect. Cleistogrammica</taxon>
    </lineage>
</organism>
<protein>
    <recommendedName>
        <fullName evidence="4">Protein EMBRYONIC FLOWER 1-like</fullName>
    </recommendedName>
</protein>
<dbReference type="InterPro" id="IPR034583">
    <property type="entry name" value="EMF1"/>
</dbReference>
<feature type="compositionally biased region" description="Basic and acidic residues" evidence="1">
    <location>
        <begin position="221"/>
        <end position="236"/>
    </location>
</feature>
<feature type="compositionally biased region" description="Basic and acidic residues" evidence="1">
    <location>
        <begin position="562"/>
        <end position="593"/>
    </location>
</feature>
<dbReference type="OrthoDB" id="754229at2759"/>